<reference evidence="2 3" key="1">
    <citation type="journal article" date="2016" name="Nat. Commun.">
        <title>Thousands of microbial genomes shed light on interconnected biogeochemical processes in an aquifer system.</title>
        <authorList>
            <person name="Anantharaman K."/>
            <person name="Brown C.T."/>
            <person name="Hug L.A."/>
            <person name="Sharon I."/>
            <person name="Castelle C.J."/>
            <person name="Probst A.J."/>
            <person name="Thomas B.C."/>
            <person name="Singh A."/>
            <person name="Wilkins M.J."/>
            <person name="Karaoz U."/>
            <person name="Brodie E.L."/>
            <person name="Williams K.H."/>
            <person name="Hubbard S.S."/>
            <person name="Banfield J.F."/>
        </authorList>
    </citation>
    <scope>NUCLEOTIDE SEQUENCE [LARGE SCALE GENOMIC DNA]</scope>
</reference>
<evidence type="ECO:0000313" key="3">
    <source>
        <dbReference type="Proteomes" id="UP000178650"/>
    </source>
</evidence>
<dbReference type="STRING" id="1802223.A2358_04260"/>
<comment type="caution">
    <text evidence="2">The sequence shown here is derived from an EMBL/GenBank/DDBJ whole genome shotgun (WGS) entry which is preliminary data.</text>
</comment>
<evidence type="ECO:0000256" key="1">
    <source>
        <dbReference type="SAM" id="Coils"/>
    </source>
</evidence>
<proteinExistence type="predicted"/>
<evidence type="ECO:0008006" key="4">
    <source>
        <dbReference type="Google" id="ProtNLM"/>
    </source>
</evidence>
<dbReference type="GO" id="GO:0003677">
    <property type="term" value="F:DNA binding"/>
    <property type="evidence" value="ECO:0007669"/>
    <property type="project" value="InterPro"/>
</dbReference>
<keyword evidence="1" id="KW-0175">Coiled coil</keyword>
<dbReference type="AlphaFoldDB" id="A0A1G2IX58"/>
<sequence>MFENIKKLQELKKMQETFKQEKVTVEKRGVVVTINGNFEVEEIKLSANLGLDEQQNILKQCLNEAREKIQKTLAQKMMSSGIKF</sequence>
<feature type="coiled-coil region" evidence="1">
    <location>
        <begin position="8"/>
        <end position="71"/>
    </location>
</feature>
<organism evidence="2 3">
    <name type="scientific">Candidatus Staskawiczbacteria bacterium RIFOXYB1_FULL_37_44</name>
    <dbReference type="NCBI Taxonomy" id="1802223"/>
    <lineage>
        <taxon>Bacteria</taxon>
        <taxon>Candidatus Staskawicziibacteriota</taxon>
    </lineage>
</organism>
<protein>
    <recommendedName>
        <fullName evidence="4">Nucleoid-associated protein, YbaB/EbfC family</fullName>
    </recommendedName>
</protein>
<dbReference type="EMBL" id="MHPJ01000008">
    <property type="protein sequence ID" value="OGZ79177.1"/>
    <property type="molecule type" value="Genomic_DNA"/>
</dbReference>
<dbReference type="Pfam" id="PF02575">
    <property type="entry name" value="YbaB_DNA_bd"/>
    <property type="match status" value="1"/>
</dbReference>
<dbReference type="Gene3D" id="3.30.1310.10">
    <property type="entry name" value="Nucleoid-associated protein YbaB-like domain"/>
    <property type="match status" value="1"/>
</dbReference>
<dbReference type="Proteomes" id="UP000178650">
    <property type="component" value="Unassembled WGS sequence"/>
</dbReference>
<dbReference type="SUPFAM" id="SSF82607">
    <property type="entry name" value="YbaB-like"/>
    <property type="match status" value="1"/>
</dbReference>
<gene>
    <name evidence="2" type="ORF">A2358_04260</name>
</gene>
<name>A0A1G2IX58_9BACT</name>
<dbReference type="InterPro" id="IPR036894">
    <property type="entry name" value="YbaB-like_sf"/>
</dbReference>
<evidence type="ECO:0000313" key="2">
    <source>
        <dbReference type="EMBL" id="OGZ79177.1"/>
    </source>
</evidence>
<dbReference type="InterPro" id="IPR004401">
    <property type="entry name" value="YbaB/EbfC"/>
</dbReference>
<accession>A0A1G2IX58</accession>